<dbReference type="AlphaFoldDB" id="A0A336N1N8"/>
<proteinExistence type="predicted"/>
<dbReference type="VEuPathDB" id="VectorBase:CSON011596"/>
<evidence type="ECO:0000256" key="1">
    <source>
        <dbReference type="SAM" id="MobiDB-lite"/>
    </source>
</evidence>
<organism evidence="3">
    <name type="scientific">Culicoides sonorensis</name>
    <name type="common">Biting midge</name>
    <dbReference type="NCBI Taxonomy" id="179676"/>
    <lineage>
        <taxon>Eukaryota</taxon>
        <taxon>Metazoa</taxon>
        <taxon>Ecdysozoa</taxon>
        <taxon>Arthropoda</taxon>
        <taxon>Hexapoda</taxon>
        <taxon>Insecta</taxon>
        <taxon>Pterygota</taxon>
        <taxon>Neoptera</taxon>
        <taxon>Endopterygota</taxon>
        <taxon>Diptera</taxon>
        <taxon>Nematocera</taxon>
        <taxon>Chironomoidea</taxon>
        <taxon>Ceratopogonidae</taxon>
        <taxon>Ceratopogoninae</taxon>
        <taxon>Culicoides</taxon>
        <taxon>Monoculicoides</taxon>
    </lineage>
</organism>
<sequence length="80" mass="8967">MMMSRKRPRSDDVEAALQLSEDTSNSDSNLNGHSMNQELLNESNFMNGDSSSGVEYSPPVNELRSSGYFIFINEINVYVV</sequence>
<gene>
    <name evidence="3" type="primary">CSON011596</name>
</gene>
<name>A0A336N1N8_CULSO</name>
<evidence type="ECO:0000313" key="3">
    <source>
        <dbReference type="EMBL" id="SSX35895.1"/>
    </source>
</evidence>
<evidence type="ECO:0000313" key="2">
    <source>
        <dbReference type="EMBL" id="SSX16703.1"/>
    </source>
</evidence>
<feature type="compositionally biased region" description="Polar residues" evidence="1">
    <location>
        <begin position="20"/>
        <end position="54"/>
    </location>
</feature>
<feature type="region of interest" description="Disordered" evidence="1">
    <location>
        <begin position="1"/>
        <end position="56"/>
    </location>
</feature>
<reference evidence="3" key="2">
    <citation type="submission" date="2018-07" db="EMBL/GenBank/DDBJ databases">
        <authorList>
            <person name="Quirk P.G."/>
            <person name="Krulwich T.A."/>
        </authorList>
    </citation>
    <scope>NUCLEOTIDE SEQUENCE</scope>
</reference>
<dbReference type="EMBL" id="UFQT01005092">
    <property type="protein sequence ID" value="SSX35895.1"/>
    <property type="molecule type" value="Genomic_DNA"/>
</dbReference>
<reference evidence="2" key="1">
    <citation type="submission" date="2018-04" db="EMBL/GenBank/DDBJ databases">
        <authorList>
            <person name="Go L.Y."/>
            <person name="Mitchell J.A."/>
        </authorList>
    </citation>
    <scope>NUCLEOTIDE SEQUENCE</scope>
    <source>
        <tissue evidence="2">Whole organism</tissue>
    </source>
</reference>
<accession>A0A336N1N8</accession>
<protein>
    <submittedName>
        <fullName evidence="3">CSON011596 protein</fullName>
    </submittedName>
</protein>
<dbReference type="EMBL" id="UFQS01005092">
    <property type="protein sequence ID" value="SSX16703.1"/>
    <property type="molecule type" value="Genomic_DNA"/>
</dbReference>